<dbReference type="GO" id="GO:0005829">
    <property type="term" value="C:cytosol"/>
    <property type="evidence" value="ECO:0007669"/>
    <property type="project" value="TreeGrafter"/>
</dbReference>
<feature type="region of interest" description="Disordered" evidence="1">
    <location>
        <begin position="161"/>
        <end position="190"/>
    </location>
</feature>
<keyword evidence="3" id="KW-1185">Reference proteome</keyword>
<dbReference type="PANTHER" id="PTHR46969">
    <property type="entry name" value="BIFUNCTIONAL PROTEIN HLDE"/>
    <property type="match status" value="1"/>
</dbReference>
<evidence type="ECO:0000313" key="2">
    <source>
        <dbReference type="EMBL" id="MBP0459562.1"/>
    </source>
</evidence>
<evidence type="ECO:0000256" key="1">
    <source>
        <dbReference type="SAM" id="MobiDB-lite"/>
    </source>
</evidence>
<evidence type="ECO:0000313" key="3">
    <source>
        <dbReference type="Proteomes" id="UP000670475"/>
    </source>
</evidence>
<dbReference type="SUPFAM" id="SSF53613">
    <property type="entry name" value="Ribokinase-like"/>
    <property type="match status" value="1"/>
</dbReference>
<dbReference type="GO" id="GO:0033785">
    <property type="term" value="F:heptose 7-phosphate kinase activity"/>
    <property type="evidence" value="ECO:0007669"/>
    <property type="project" value="TreeGrafter"/>
</dbReference>
<organism evidence="2 3">
    <name type="scientific">Streptomyces montanisoli</name>
    <dbReference type="NCBI Taxonomy" id="2798581"/>
    <lineage>
        <taxon>Bacteria</taxon>
        <taxon>Bacillati</taxon>
        <taxon>Actinomycetota</taxon>
        <taxon>Actinomycetes</taxon>
        <taxon>Kitasatosporales</taxon>
        <taxon>Streptomycetaceae</taxon>
        <taxon>Streptomyces</taxon>
    </lineage>
</organism>
<sequence length="190" mass="19419">MNPLVVVGDALLDQDVTGRVDRVAADAPVPVVDGATTRTRPGGAALAAYLASLEGRDVVLVTGLGKDNASAAVRALLRGRVTIVELPLTGALSKKTRVLAEGHPLLRLDEGDGRAGQATREAADAVAGAAAILVSDYGRGTVDTLREELTRAAARRVPLVWDPHPRGGAPVPGTRLATPSAREAQGFAGG</sequence>
<dbReference type="GO" id="GO:0033786">
    <property type="term" value="F:heptose-1-phosphate adenylyltransferase activity"/>
    <property type="evidence" value="ECO:0007669"/>
    <property type="project" value="TreeGrafter"/>
</dbReference>
<proteinExistence type="predicted"/>
<comment type="caution">
    <text evidence="2">The sequence shown here is derived from an EMBL/GenBank/DDBJ whole genome shotgun (WGS) entry which is preliminary data.</text>
</comment>
<dbReference type="PANTHER" id="PTHR46969:SF1">
    <property type="entry name" value="BIFUNCTIONAL PROTEIN HLDE"/>
    <property type="match status" value="1"/>
</dbReference>
<reference evidence="2" key="1">
    <citation type="submission" date="2021-03" db="EMBL/GenBank/DDBJ databases">
        <title>Whole genome sequence of Streptomyces bomunensis MMS17-BM035.</title>
        <authorList>
            <person name="Lee J.H."/>
        </authorList>
    </citation>
    <scope>NUCLEOTIDE SEQUENCE</scope>
    <source>
        <strain evidence="2">MMS17-BM035</strain>
    </source>
</reference>
<dbReference type="EMBL" id="JAGIQL010000076">
    <property type="protein sequence ID" value="MBP0459562.1"/>
    <property type="molecule type" value="Genomic_DNA"/>
</dbReference>
<name>A0A940RVY6_9ACTN</name>
<gene>
    <name evidence="2" type="ORF">JFN87_18935</name>
</gene>
<protein>
    <submittedName>
        <fullName evidence="2">D-beta-D-heptose 1-phosphate adenosyltransferase</fullName>
    </submittedName>
</protein>
<dbReference type="Gene3D" id="3.40.1190.20">
    <property type="match status" value="1"/>
</dbReference>
<dbReference type="AlphaFoldDB" id="A0A940RVY6"/>
<feature type="non-terminal residue" evidence="2">
    <location>
        <position position="190"/>
    </location>
</feature>
<accession>A0A940RVY6</accession>
<dbReference type="Proteomes" id="UP000670475">
    <property type="component" value="Unassembled WGS sequence"/>
</dbReference>
<dbReference type="InterPro" id="IPR029056">
    <property type="entry name" value="Ribokinase-like"/>
</dbReference>